<dbReference type="OrthoDB" id="252570at2157"/>
<feature type="transmembrane region" description="Helical" evidence="1">
    <location>
        <begin position="54"/>
        <end position="73"/>
    </location>
</feature>
<feature type="transmembrane region" description="Helical" evidence="1">
    <location>
        <begin position="28"/>
        <end position="48"/>
    </location>
</feature>
<dbReference type="EMBL" id="FNLC01000005">
    <property type="protein sequence ID" value="SDR38912.1"/>
    <property type="molecule type" value="Genomic_DNA"/>
</dbReference>
<organism evidence="2 3">
    <name type="scientific">Natronobacterium texcoconense</name>
    <dbReference type="NCBI Taxonomy" id="1095778"/>
    <lineage>
        <taxon>Archaea</taxon>
        <taxon>Methanobacteriati</taxon>
        <taxon>Methanobacteriota</taxon>
        <taxon>Stenosarchaea group</taxon>
        <taxon>Halobacteria</taxon>
        <taxon>Halobacteriales</taxon>
        <taxon>Natrialbaceae</taxon>
        <taxon>Natronobacterium</taxon>
    </lineage>
</organism>
<sequence>MPSTIVHAGFALLLAAGLWKGTLDRRALAVLLVIVVVPEADTIAGLWMDGAHRALLHNLTIPIVAGLLLYWDTCHRERSWLRDRWGGWGVQVAWVGLFVHVFAHMLLDYAHLEGINVFYPVVDQFVRLEGELYYSTTEGFVQTFVEFPTDDVEGTAMDVGATGTTADTHVDNPVEPTAAVEGDPDEPVERLFPVADSGWQFHLVLSGLFVLLARRFQDRRDEQ</sequence>
<feature type="transmembrane region" description="Helical" evidence="1">
    <location>
        <begin position="6"/>
        <end position="23"/>
    </location>
</feature>
<dbReference type="Proteomes" id="UP000198848">
    <property type="component" value="Unassembled WGS sequence"/>
</dbReference>
<dbReference type="GO" id="GO:0016787">
    <property type="term" value="F:hydrolase activity"/>
    <property type="evidence" value="ECO:0007669"/>
    <property type="project" value="UniProtKB-KW"/>
</dbReference>
<name>A0A1H1IMM0_NATTX</name>
<keyword evidence="3" id="KW-1185">Reference proteome</keyword>
<feature type="transmembrane region" description="Helical" evidence="1">
    <location>
        <begin position="85"/>
        <end position="107"/>
    </location>
</feature>
<keyword evidence="1" id="KW-0472">Membrane</keyword>
<accession>A0A1H1IMM0</accession>
<dbReference type="STRING" id="1095778.SAMN04489842_3633"/>
<evidence type="ECO:0000313" key="2">
    <source>
        <dbReference type="EMBL" id="SDR38912.1"/>
    </source>
</evidence>
<dbReference type="AlphaFoldDB" id="A0A1H1IMM0"/>
<proteinExistence type="predicted"/>
<protein>
    <submittedName>
        <fullName evidence="2">LexA-binding, inner membrane-associated putative hydrolase</fullName>
    </submittedName>
</protein>
<reference evidence="3" key="1">
    <citation type="submission" date="2016-10" db="EMBL/GenBank/DDBJ databases">
        <authorList>
            <person name="Varghese N."/>
            <person name="Submissions S."/>
        </authorList>
    </citation>
    <scope>NUCLEOTIDE SEQUENCE [LARGE SCALE GENOMIC DNA]</scope>
    <source>
        <strain evidence="3">DSM 24767</strain>
    </source>
</reference>
<gene>
    <name evidence="2" type="ORF">SAMN04489842_3633</name>
</gene>
<dbReference type="InterPro" id="IPR007404">
    <property type="entry name" value="YdjM-like"/>
</dbReference>
<keyword evidence="1" id="KW-0812">Transmembrane</keyword>
<keyword evidence="1" id="KW-1133">Transmembrane helix</keyword>
<dbReference type="RefSeq" id="WP_090384951.1">
    <property type="nucleotide sequence ID" value="NZ_FNLC01000005.1"/>
</dbReference>
<evidence type="ECO:0000256" key="1">
    <source>
        <dbReference type="SAM" id="Phobius"/>
    </source>
</evidence>
<keyword evidence="2" id="KW-0378">Hydrolase</keyword>
<evidence type="ECO:0000313" key="3">
    <source>
        <dbReference type="Proteomes" id="UP000198848"/>
    </source>
</evidence>
<dbReference type="Pfam" id="PF04307">
    <property type="entry name" value="YdjM"/>
    <property type="match status" value="1"/>
</dbReference>